<dbReference type="InterPro" id="IPR024463">
    <property type="entry name" value="Transposase_TnpC_homeodom"/>
</dbReference>
<keyword evidence="4" id="KW-1185">Reference proteome</keyword>
<organism evidence="3 4">
    <name type="scientific">Reyranella soli</name>
    <dbReference type="NCBI Taxonomy" id="1230389"/>
    <lineage>
        <taxon>Bacteria</taxon>
        <taxon>Pseudomonadati</taxon>
        <taxon>Pseudomonadota</taxon>
        <taxon>Alphaproteobacteria</taxon>
        <taxon>Hyphomicrobiales</taxon>
        <taxon>Reyranellaceae</taxon>
        <taxon>Reyranella</taxon>
    </lineage>
</organism>
<dbReference type="PANTHER" id="PTHR33678">
    <property type="entry name" value="BLL1576 PROTEIN"/>
    <property type="match status" value="1"/>
</dbReference>
<gene>
    <name evidence="3" type="ORF">RSO01_85760</name>
</gene>
<comment type="caution">
    <text evidence="3">The sequence shown here is derived from an EMBL/GenBank/DDBJ whole genome shotgun (WGS) entry which is preliminary data.</text>
</comment>
<evidence type="ECO:0000259" key="1">
    <source>
        <dbReference type="Pfam" id="PF03050"/>
    </source>
</evidence>
<protein>
    <submittedName>
        <fullName evidence="3">Uncharacterized protein</fullName>
    </submittedName>
</protein>
<feature type="domain" description="Transposase IS66 central" evidence="1">
    <location>
        <begin position="115"/>
        <end position="347"/>
    </location>
</feature>
<proteinExistence type="predicted"/>
<dbReference type="EMBL" id="BKAJ01000221">
    <property type="protein sequence ID" value="GEP61410.1"/>
    <property type="molecule type" value="Genomic_DNA"/>
</dbReference>
<accession>A0A512NR28</accession>
<dbReference type="Pfam" id="PF13007">
    <property type="entry name" value="LZ_Tnp_IS66"/>
    <property type="match status" value="1"/>
</dbReference>
<sequence length="347" mass="38951">MLRAERATYRAEIDKLKHTIARLRHEQYGQSAERRELWDQLELQLGELKENQAQAATAAEMQASSDKVAVQPFERRKPARRPLPEHLPCERVVYPVPSACEKITQPPAPSHPIARGRAGPGLLAHVLFSKYGLHLPLHRQSRTYAREGIELDVSTLADWVGASAATLMPLVEAIRGHVFAAERIHADDTPVPVLDTGQTRTGRLWTYVRDDRPFGGRAPPAAIYFYSPDRSGDHPEAHLAGWTGVMQADAYAGFNRLYEPKRWPGPIVEAACWAHARRKFFDLARLTKAPIAIEAVARIDALFAIERDLNGPLPDERQRARQERSRPLAEALGTWLHEQHAKLSPNS</sequence>
<evidence type="ECO:0000313" key="4">
    <source>
        <dbReference type="Proteomes" id="UP000321058"/>
    </source>
</evidence>
<dbReference type="Pfam" id="PF03050">
    <property type="entry name" value="DDE_Tnp_IS66"/>
    <property type="match status" value="1"/>
</dbReference>
<evidence type="ECO:0000259" key="2">
    <source>
        <dbReference type="Pfam" id="PF13007"/>
    </source>
</evidence>
<dbReference type="AlphaFoldDB" id="A0A512NR28"/>
<name>A0A512NR28_9HYPH</name>
<dbReference type="InterPro" id="IPR004291">
    <property type="entry name" value="Transposase_IS66_central"/>
</dbReference>
<evidence type="ECO:0000313" key="3">
    <source>
        <dbReference type="EMBL" id="GEP61410.1"/>
    </source>
</evidence>
<dbReference type="Proteomes" id="UP000321058">
    <property type="component" value="Unassembled WGS sequence"/>
</dbReference>
<reference evidence="3 4" key="1">
    <citation type="submission" date="2019-07" db="EMBL/GenBank/DDBJ databases">
        <title>Whole genome shotgun sequence of Reyranella soli NBRC 108950.</title>
        <authorList>
            <person name="Hosoyama A."/>
            <person name="Uohara A."/>
            <person name="Ohji S."/>
            <person name="Ichikawa N."/>
        </authorList>
    </citation>
    <scope>NUCLEOTIDE SEQUENCE [LARGE SCALE GENOMIC DNA]</scope>
    <source>
        <strain evidence="3 4">NBRC 108950</strain>
    </source>
</reference>
<dbReference type="PANTHER" id="PTHR33678:SF1">
    <property type="entry name" value="BLL1576 PROTEIN"/>
    <property type="match status" value="1"/>
</dbReference>
<feature type="domain" description="Transposase TnpC homeodomain" evidence="2">
    <location>
        <begin position="16"/>
        <end position="92"/>
    </location>
</feature>
<dbReference type="NCBIfam" id="NF033517">
    <property type="entry name" value="transpos_IS66"/>
    <property type="match status" value="1"/>
</dbReference>
<dbReference type="InterPro" id="IPR052344">
    <property type="entry name" value="Transposase-related"/>
</dbReference>